<reference evidence="1 2" key="1">
    <citation type="submission" date="2018-06" db="EMBL/GenBank/DDBJ databases">
        <authorList>
            <consortium name="Pathogen Informatics"/>
            <person name="Doyle S."/>
        </authorList>
    </citation>
    <scope>NUCLEOTIDE SEQUENCE [LARGE SCALE GENOMIC DNA]</scope>
    <source>
        <strain evidence="1 2">NCTC13315</strain>
    </source>
</reference>
<dbReference type="Proteomes" id="UP000254968">
    <property type="component" value="Unassembled WGS sequence"/>
</dbReference>
<dbReference type="EMBL" id="UGNV01000003">
    <property type="protein sequence ID" value="STX55610.1"/>
    <property type="molecule type" value="Genomic_DNA"/>
</dbReference>
<keyword evidence="2" id="KW-1185">Reference proteome</keyword>
<evidence type="ECO:0000313" key="2">
    <source>
        <dbReference type="Proteomes" id="UP000254968"/>
    </source>
</evidence>
<evidence type="ECO:0000313" key="1">
    <source>
        <dbReference type="EMBL" id="STX55610.1"/>
    </source>
</evidence>
<sequence length="208" mass="24367">MIHYRTIFTQIVHFMIKYLMEKLSKTESVQKARHEVLSINYMYDNKNKAEFALGLYNLMWGNSILHMLPQYKYIARPVYNFFGGKNNPLVAVPASFVVTDLIMHQLIPILIDCFIKSDFSFDLISKLNLPLTIAWFALSLPVAYYKHLQTVVIDDKFVTFQELSLEDKRKYLLDTHLTAMRDELLKQFAQYGFEEYPNELALGSKKFA</sequence>
<gene>
    <name evidence="1" type="ORF">NCTC13315_02981</name>
</gene>
<protein>
    <submittedName>
        <fullName evidence="1">Uncharacterized protein</fullName>
    </submittedName>
</protein>
<name>A0A378JQY4_9GAMM</name>
<proteinExistence type="predicted"/>
<dbReference type="AlphaFoldDB" id="A0A378JQY4"/>
<organism evidence="1 2">
    <name type="scientific">Legionella beliardensis</name>
    <dbReference type="NCBI Taxonomy" id="91822"/>
    <lineage>
        <taxon>Bacteria</taxon>
        <taxon>Pseudomonadati</taxon>
        <taxon>Pseudomonadota</taxon>
        <taxon>Gammaproteobacteria</taxon>
        <taxon>Legionellales</taxon>
        <taxon>Legionellaceae</taxon>
        <taxon>Legionella</taxon>
    </lineage>
</organism>
<accession>A0A378JQY4</accession>